<keyword evidence="3 7" id="KW-0028">Amino-acid biosynthesis</keyword>
<comment type="caution">
    <text evidence="7">Lacks conserved residue(s) required for the propagation of feature annotation.</text>
</comment>
<protein>
    <recommendedName>
        <fullName evidence="7">3-phosphoshikimate 1-carboxyvinyltransferase</fullName>
        <ecNumber evidence="7">2.5.1.19</ecNumber>
    </recommendedName>
    <alternativeName>
        <fullName evidence="7">5-enolpyruvylshikimate-3-phosphate synthase</fullName>
        <shortName evidence="7">EPSP synthase</shortName>
        <shortName evidence="7">EPSPS</shortName>
    </alternativeName>
</protein>
<keyword evidence="5 7" id="KW-0057">Aromatic amino acid biosynthesis</keyword>
<dbReference type="CDD" id="cd01556">
    <property type="entry name" value="EPSP_synthase"/>
    <property type="match status" value="1"/>
</dbReference>
<dbReference type="GO" id="GO:0009423">
    <property type="term" value="P:chorismate biosynthetic process"/>
    <property type="evidence" value="ECO:0007669"/>
    <property type="project" value="UniProtKB-UniRule"/>
</dbReference>
<dbReference type="PIRSF" id="PIRSF000505">
    <property type="entry name" value="EPSPS"/>
    <property type="match status" value="1"/>
</dbReference>
<comment type="subcellular location">
    <subcellularLocation>
        <location evidence="7">Cytoplasm</location>
    </subcellularLocation>
</comment>
<feature type="binding site" evidence="7">
    <location>
        <position position="169"/>
    </location>
    <ligand>
        <name>3-phosphoshikimate</name>
        <dbReference type="ChEBI" id="CHEBI:145989"/>
    </ligand>
</feature>
<dbReference type="GO" id="GO:0009073">
    <property type="term" value="P:aromatic amino acid family biosynthetic process"/>
    <property type="evidence" value="ECO:0007669"/>
    <property type="project" value="UniProtKB-KW"/>
</dbReference>
<proteinExistence type="inferred from homology"/>
<feature type="binding site" evidence="7">
    <location>
        <position position="465"/>
    </location>
    <ligand>
        <name>phosphoenolpyruvate</name>
        <dbReference type="ChEBI" id="CHEBI:58702"/>
    </ligand>
</feature>
<dbReference type="AlphaFoldDB" id="A0A7W8AC35"/>
<keyword evidence="7" id="KW-0963">Cytoplasm</keyword>
<evidence type="ECO:0000313" key="10">
    <source>
        <dbReference type="EMBL" id="MBB5083385.1"/>
    </source>
</evidence>
<feature type="binding site" evidence="7">
    <location>
        <position position="196"/>
    </location>
    <ligand>
        <name>3-phosphoshikimate</name>
        <dbReference type="ChEBI" id="CHEBI:145989"/>
    </ligand>
</feature>
<dbReference type="GO" id="GO:0008652">
    <property type="term" value="P:amino acid biosynthetic process"/>
    <property type="evidence" value="ECO:0007669"/>
    <property type="project" value="UniProtKB-KW"/>
</dbReference>
<feature type="domain" description="Enolpyruvate transferase" evidence="9">
    <location>
        <begin position="355"/>
        <end position="472"/>
    </location>
</feature>
<evidence type="ECO:0000256" key="5">
    <source>
        <dbReference type="ARBA" id="ARBA00023141"/>
    </source>
</evidence>
<dbReference type="PROSITE" id="PS00104">
    <property type="entry name" value="EPSP_SYNTHASE_1"/>
    <property type="match status" value="1"/>
</dbReference>
<feature type="active site" description="Proton acceptor" evidence="7">
    <location>
        <position position="368"/>
    </location>
</feature>
<dbReference type="InterPro" id="IPR023193">
    <property type="entry name" value="EPSP_synthase_CS"/>
</dbReference>
<feature type="binding site" evidence="7">
    <location>
        <position position="167"/>
    </location>
    <ligand>
        <name>3-phosphoshikimate</name>
        <dbReference type="ChEBI" id="CHEBI:145989"/>
    </ligand>
</feature>
<organism evidence="10 11">
    <name type="scientific">Nonomuraea endophytica</name>
    <dbReference type="NCBI Taxonomy" id="714136"/>
    <lineage>
        <taxon>Bacteria</taxon>
        <taxon>Bacillati</taxon>
        <taxon>Actinomycetota</taxon>
        <taxon>Actinomycetes</taxon>
        <taxon>Streptosporangiales</taxon>
        <taxon>Streptosporangiaceae</taxon>
        <taxon>Nonomuraea</taxon>
    </lineage>
</organism>
<dbReference type="InterPro" id="IPR001986">
    <property type="entry name" value="Enolpyruvate_Tfrase_dom"/>
</dbReference>
<feature type="binding site" evidence="7">
    <location>
        <position position="169"/>
    </location>
    <ligand>
        <name>phosphoenolpyruvate</name>
        <dbReference type="ChEBI" id="CHEBI:58702"/>
    </ligand>
</feature>
<evidence type="ECO:0000256" key="3">
    <source>
        <dbReference type="ARBA" id="ARBA00022605"/>
    </source>
</evidence>
<evidence type="ECO:0000256" key="8">
    <source>
        <dbReference type="SAM" id="MobiDB-lite"/>
    </source>
</evidence>
<dbReference type="EMBL" id="JACHIN010000017">
    <property type="protein sequence ID" value="MBB5083385.1"/>
    <property type="molecule type" value="Genomic_DNA"/>
</dbReference>
<feature type="binding site" evidence="7">
    <location>
        <position position="168"/>
    </location>
    <ligand>
        <name>3-phosphoshikimate</name>
        <dbReference type="ChEBI" id="CHEBI:145989"/>
    </ligand>
</feature>
<feature type="binding site" evidence="7">
    <location>
        <position position="30"/>
    </location>
    <ligand>
        <name>3-phosphoshikimate</name>
        <dbReference type="ChEBI" id="CHEBI:145989"/>
    </ligand>
</feature>
<dbReference type="FunFam" id="3.65.10.10:FF:000011">
    <property type="entry name" value="3-phosphoshikimate 1-carboxyvinyltransferase"/>
    <property type="match status" value="1"/>
</dbReference>
<feature type="binding site" evidence="7">
    <location>
        <position position="25"/>
    </location>
    <ligand>
        <name>3-phosphoshikimate</name>
        <dbReference type="ChEBI" id="CHEBI:145989"/>
    </ligand>
</feature>
<feature type="binding site" evidence="7">
    <location>
        <position position="25"/>
    </location>
    <ligand>
        <name>phosphoenolpyruvate</name>
        <dbReference type="ChEBI" id="CHEBI:58702"/>
    </ligand>
</feature>
<accession>A0A7W8AC35</accession>
<dbReference type="PANTHER" id="PTHR21090">
    <property type="entry name" value="AROM/DEHYDROQUINATE SYNTHASE"/>
    <property type="match status" value="1"/>
</dbReference>
<comment type="subunit">
    <text evidence="7">Monomer.</text>
</comment>
<evidence type="ECO:0000256" key="1">
    <source>
        <dbReference type="ARBA" id="ARBA00004811"/>
    </source>
</evidence>
<keyword evidence="4 7" id="KW-0808">Transferase</keyword>
<dbReference type="InterPro" id="IPR036968">
    <property type="entry name" value="Enolpyruvate_Tfrase_sf"/>
</dbReference>
<dbReference type="RefSeq" id="WP_184972437.1">
    <property type="nucleotide sequence ID" value="NZ_JACHIN010000017.1"/>
</dbReference>
<comment type="similarity">
    <text evidence="2 7">Belongs to the EPSP synthase family.</text>
</comment>
<gene>
    <name evidence="7" type="primary">aroA</name>
    <name evidence="10" type="ORF">HNR40_008889</name>
</gene>
<comment type="caution">
    <text evidence="10">The sequence shown here is derived from an EMBL/GenBank/DDBJ whole genome shotgun (WGS) entry which is preliminary data.</text>
</comment>
<dbReference type="GO" id="GO:0005737">
    <property type="term" value="C:cytoplasm"/>
    <property type="evidence" value="ECO:0007669"/>
    <property type="project" value="UniProtKB-SubCell"/>
</dbReference>
<evidence type="ECO:0000256" key="6">
    <source>
        <dbReference type="ARBA" id="ARBA00044633"/>
    </source>
</evidence>
<dbReference type="Pfam" id="PF00275">
    <property type="entry name" value="EPSP_synthase"/>
    <property type="match status" value="2"/>
</dbReference>
<feature type="domain" description="Enolpyruvate transferase" evidence="9">
    <location>
        <begin position="12"/>
        <end position="290"/>
    </location>
</feature>
<dbReference type="HAMAP" id="MF_00210">
    <property type="entry name" value="EPSP_synth"/>
    <property type="match status" value="1"/>
</dbReference>
<feature type="compositionally biased region" description="Gly residues" evidence="8">
    <location>
        <begin position="341"/>
        <end position="353"/>
    </location>
</feature>
<feature type="binding site" evidence="7">
    <location>
        <position position="368"/>
    </location>
    <ligand>
        <name>3-phosphoshikimate</name>
        <dbReference type="ChEBI" id="CHEBI:145989"/>
    </ligand>
</feature>
<evidence type="ECO:0000259" key="9">
    <source>
        <dbReference type="Pfam" id="PF00275"/>
    </source>
</evidence>
<feature type="binding site" evidence="7">
    <location>
        <position position="98"/>
    </location>
    <ligand>
        <name>phosphoenolpyruvate</name>
        <dbReference type="ChEBI" id="CHEBI:58702"/>
    </ligand>
</feature>
<feature type="binding site" evidence="7">
    <location>
        <position position="440"/>
    </location>
    <ligand>
        <name>phosphoenolpyruvate</name>
        <dbReference type="ChEBI" id="CHEBI:58702"/>
    </ligand>
</feature>
<evidence type="ECO:0000256" key="4">
    <source>
        <dbReference type="ARBA" id="ARBA00022679"/>
    </source>
</evidence>
<name>A0A7W8AC35_9ACTN</name>
<feature type="binding site" evidence="7">
    <location>
        <position position="399"/>
    </location>
    <ligand>
        <name>phosphoenolpyruvate</name>
        <dbReference type="ChEBI" id="CHEBI:58702"/>
    </ligand>
</feature>
<feature type="binding site" evidence="7">
    <location>
        <position position="126"/>
    </location>
    <ligand>
        <name>phosphoenolpyruvate</name>
        <dbReference type="ChEBI" id="CHEBI:58702"/>
    </ligand>
</feature>
<comment type="pathway">
    <text evidence="1 7">Metabolic intermediate biosynthesis; chorismate biosynthesis; chorismate from D-erythrose 4-phosphate and phosphoenolpyruvate: step 6/7.</text>
</comment>
<dbReference type="PROSITE" id="PS00885">
    <property type="entry name" value="EPSP_SYNTHASE_2"/>
    <property type="match status" value="1"/>
</dbReference>
<dbReference type="EC" id="2.5.1.19" evidence="7"/>
<feature type="binding site" evidence="7">
    <location>
        <position position="395"/>
    </location>
    <ligand>
        <name>3-phosphoshikimate</name>
        <dbReference type="ChEBI" id="CHEBI:145989"/>
    </ligand>
</feature>
<evidence type="ECO:0000313" key="11">
    <source>
        <dbReference type="Proteomes" id="UP000568380"/>
    </source>
</evidence>
<feature type="region of interest" description="Disordered" evidence="8">
    <location>
        <begin position="288"/>
        <end position="353"/>
    </location>
</feature>
<dbReference type="UniPathway" id="UPA00053">
    <property type="reaction ID" value="UER00089"/>
</dbReference>
<feature type="compositionally biased region" description="Low complexity" evidence="8">
    <location>
        <begin position="303"/>
        <end position="318"/>
    </location>
</feature>
<dbReference type="InterPro" id="IPR006264">
    <property type="entry name" value="EPSP_synthase"/>
</dbReference>
<comment type="catalytic activity">
    <reaction evidence="6">
        <text>3-phosphoshikimate + phosphoenolpyruvate = 5-O-(1-carboxyvinyl)-3-phosphoshikimate + phosphate</text>
        <dbReference type="Rhea" id="RHEA:21256"/>
        <dbReference type="ChEBI" id="CHEBI:43474"/>
        <dbReference type="ChEBI" id="CHEBI:57701"/>
        <dbReference type="ChEBI" id="CHEBI:58702"/>
        <dbReference type="ChEBI" id="CHEBI:145989"/>
        <dbReference type="EC" id="2.5.1.19"/>
    </reaction>
    <physiologicalReaction direction="left-to-right" evidence="6">
        <dbReference type="Rhea" id="RHEA:21257"/>
    </physiologicalReaction>
</comment>
<feature type="compositionally biased region" description="Polar residues" evidence="8">
    <location>
        <begin position="290"/>
        <end position="302"/>
    </location>
</feature>
<dbReference type="SUPFAM" id="SSF55205">
    <property type="entry name" value="EPT/RTPC-like"/>
    <property type="match status" value="1"/>
</dbReference>
<sequence length="483" mass="49043">MPAQHWPAPVATAPVTAIVALPGSKSVTNRALLLAALADGPGVVRQALRSRDADLMVAALRALGAGFEAIAETPAGIDWRVTPGPITGGASIDVGLAGTVMRFVPPMAALADGEVRFDGDAHARKRPMGPILDALRALGATIDNDALPFTIRGPLSGGEVTIDASGSSQFVSGLLLAAARFEKGVTIRHAGPPVPSQPHILMTVQMLRAAGVSVDDTEPDVWRVAPGPIAARETTVEPDLSNAAPFLAAAMVAGGSVTIPEWPLNTTQPGDVLRDLLTRMGATIELTPTGDGTANLTLTSPRTGAAAGTPTGTDTDLGTGTGADIGTGASIRGGTDTSAGIGPGTGTSAGAGGGEIVGIDADLRDVSELTPTIAALAALATTPSRLRGIAHIRGHETDRIEALVTEINRLGGDAEETDDGLIVRPRALHGGVFHSYADHRMATAGAVIGLAVPGVEVENIATTGKTLPEFTRMWGEMLGGEDR</sequence>
<reference evidence="10 11" key="1">
    <citation type="submission" date="2020-08" db="EMBL/GenBank/DDBJ databases">
        <title>Genomic Encyclopedia of Type Strains, Phase IV (KMG-IV): sequencing the most valuable type-strain genomes for metagenomic binning, comparative biology and taxonomic classification.</title>
        <authorList>
            <person name="Goeker M."/>
        </authorList>
    </citation>
    <scope>NUCLEOTIDE SEQUENCE [LARGE SCALE GENOMIC DNA]</scope>
    <source>
        <strain evidence="10 11">DSM 45385</strain>
    </source>
</reference>
<dbReference type="PANTHER" id="PTHR21090:SF5">
    <property type="entry name" value="PENTAFUNCTIONAL AROM POLYPEPTIDE"/>
    <property type="match status" value="1"/>
</dbReference>
<evidence type="ECO:0000256" key="2">
    <source>
        <dbReference type="ARBA" id="ARBA00009948"/>
    </source>
</evidence>
<comment type="function">
    <text evidence="7">Catalyzes the transfer of the enolpyruvyl moiety of phosphoenolpyruvate (PEP) to the 5-hydroxyl of shikimate-3-phosphate (S3P) to produce enolpyruvyl shikimate-3-phosphate and inorganic phosphate.</text>
</comment>
<evidence type="ECO:0000256" key="7">
    <source>
        <dbReference type="HAMAP-Rule" id="MF_00210"/>
    </source>
</evidence>
<keyword evidence="11" id="KW-1185">Reference proteome</keyword>
<dbReference type="Gene3D" id="3.65.10.10">
    <property type="entry name" value="Enolpyruvate transferase domain"/>
    <property type="match status" value="2"/>
</dbReference>
<dbReference type="Proteomes" id="UP000568380">
    <property type="component" value="Unassembled WGS sequence"/>
</dbReference>
<feature type="binding site" evidence="7">
    <location>
        <position position="26"/>
    </location>
    <ligand>
        <name>3-phosphoshikimate</name>
        <dbReference type="ChEBI" id="CHEBI:145989"/>
    </ligand>
</feature>
<dbReference type="GO" id="GO:0003866">
    <property type="term" value="F:3-phosphoshikimate 1-carboxyvinyltransferase activity"/>
    <property type="evidence" value="ECO:0007669"/>
    <property type="project" value="UniProtKB-UniRule"/>
</dbReference>
<dbReference type="InterPro" id="IPR013792">
    <property type="entry name" value="RNA3'P_cycl/enolpyr_Trfase_a/b"/>
</dbReference>